<reference evidence="8 9" key="1">
    <citation type="submission" date="2020-08" db="EMBL/GenBank/DDBJ databases">
        <title>Cohnella phylogeny.</title>
        <authorList>
            <person name="Dunlap C."/>
        </authorList>
    </citation>
    <scope>NUCLEOTIDE SEQUENCE [LARGE SCALE GENOMIC DNA]</scope>
    <source>
        <strain evidence="8 9">DSM 28246</strain>
    </source>
</reference>
<dbReference type="GO" id="GO:0004519">
    <property type="term" value="F:endonuclease activity"/>
    <property type="evidence" value="ECO:0007669"/>
    <property type="project" value="UniProtKB-KW"/>
</dbReference>
<evidence type="ECO:0000313" key="8">
    <source>
        <dbReference type="EMBL" id="MBB6671078.1"/>
    </source>
</evidence>
<keyword evidence="2 8" id="KW-0255">Endonuclease</keyword>
<proteinExistence type="predicted"/>
<dbReference type="InterPro" id="IPR004601">
    <property type="entry name" value="UvdE"/>
</dbReference>
<dbReference type="AlphaFoldDB" id="A0A7X0VF99"/>
<dbReference type="Gene3D" id="3.20.20.150">
    <property type="entry name" value="Divalent-metal-dependent TIM barrel enzymes"/>
    <property type="match status" value="1"/>
</dbReference>
<evidence type="ECO:0000256" key="7">
    <source>
        <dbReference type="SAM" id="MobiDB-lite"/>
    </source>
</evidence>
<dbReference type="PANTHER" id="PTHR31290:SF5">
    <property type="entry name" value="UV-DAMAGE ENDONUCLEASE"/>
    <property type="match status" value="1"/>
</dbReference>
<name>A0A7X0VF99_9BACL</name>
<evidence type="ECO:0000256" key="1">
    <source>
        <dbReference type="ARBA" id="ARBA00022722"/>
    </source>
</evidence>
<evidence type="ECO:0000256" key="4">
    <source>
        <dbReference type="ARBA" id="ARBA00022769"/>
    </source>
</evidence>
<dbReference type="PANTHER" id="PTHR31290">
    <property type="entry name" value="UV-DAMAGE ENDONUCLEASE"/>
    <property type="match status" value="1"/>
</dbReference>
<sequence length="341" mass="38060">MIVRFGFVAMSVLLENASPSRTMTYTNFAKLADREAGLRRLERLAEENLQNTLRLLKHCKYSDVKVYRMTSKLIPLATHERMQDWNPYEALAGPFAEVGAFVRENGMRVSFHPEHFTVFSTPRGEVLRNAIRDLDHHVRMLEMMGLDERATCNIHVGGAYGDKEEAGRRFLRQFGALEPRIHRRMTLENGDKTFTAAETLALSEETGVPMVLDLHHHAVNPGGERAEALWDRIQETWVRFGWNGLDPARPAGARLPPKMHVSTPKSLTDPRGHADHVDPAPLLAFLRNIAGSTPAVDVMIEAKRKDEALMRLMAELQAAEASGQPVRVLDGASAEVAGGTL</sequence>
<comment type="caution">
    <text evidence="8">The sequence shown here is derived from an EMBL/GenBank/DDBJ whole genome shotgun (WGS) entry which is preliminary data.</text>
</comment>
<evidence type="ECO:0000256" key="5">
    <source>
        <dbReference type="ARBA" id="ARBA00022801"/>
    </source>
</evidence>
<gene>
    <name evidence="8" type="primary">uvsE</name>
    <name evidence="8" type="ORF">H7C19_10295</name>
</gene>
<evidence type="ECO:0000313" key="9">
    <source>
        <dbReference type="Proteomes" id="UP000547209"/>
    </source>
</evidence>
<dbReference type="NCBIfam" id="TIGR00629">
    <property type="entry name" value="uvde"/>
    <property type="match status" value="1"/>
</dbReference>
<dbReference type="Proteomes" id="UP000547209">
    <property type="component" value="Unassembled WGS sequence"/>
</dbReference>
<dbReference type="GO" id="GO:0006289">
    <property type="term" value="P:nucleotide-excision repair"/>
    <property type="evidence" value="ECO:0007669"/>
    <property type="project" value="InterPro"/>
</dbReference>
<feature type="region of interest" description="Disordered" evidence="7">
    <location>
        <begin position="249"/>
        <end position="272"/>
    </location>
</feature>
<accession>A0A7X0VF99</accession>
<dbReference type="EMBL" id="JACJVP010000016">
    <property type="protein sequence ID" value="MBB6671078.1"/>
    <property type="molecule type" value="Genomic_DNA"/>
</dbReference>
<keyword evidence="4" id="KW-0228">DNA excision</keyword>
<protein>
    <submittedName>
        <fullName evidence="8">UV DNA damage repair endonuclease UvsE</fullName>
    </submittedName>
</protein>
<keyword evidence="6" id="KW-0234">DNA repair</keyword>
<keyword evidence="1" id="KW-0540">Nuclease</keyword>
<keyword evidence="5" id="KW-0378">Hydrolase</keyword>
<dbReference type="SUPFAM" id="SSF51658">
    <property type="entry name" value="Xylose isomerase-like"/>
    <property type="match status" value="1"/>
</dbReference>
<dbReference type="GO" id="GO:0009411">
    <property type="term" value="P:response to UV"/>
    <property type="evidence" value="ECO:0007669"/>
    <property type="project" value="InterPro"/>
</dbReference>
<dbReference type="Pfam" id="PF03851">
    <property type="entry name" value="UvdE"/>
    <property type="match status" value="1"/>
</dbReference>
<organism evidence="8 9">
    <name type="scientific">Cohnella nanjingensis</name>
    <dbReference type="NCBI Taxonomy" id="1387779"/>
    <lineage>
        <taxon>Bacteria</taxon>
        <taxon>Bacillati</taxon>
        <taxon>Bacillota</taxon>
        <taxon>Bacilli</taxon>
        <taxon>Bacillales</taxon>
        <taxon>Paenibacillaceae</taxon>
        <taxon>Cohnella</taxon>
    </lineage>
</organism>
<dbReference type="RefSeq" id="WP_185142564.1">
    <property type="nucleotide sequence ID" value="NZ_JACJVP010000016.1"/>
</dbReference>
<keyword evidence="9" id="KW-1185">Reference proteome</keyword>
<keyword evidence="3" id="KW-0227">DNA damage</keyword>
<evidence type="ECO:0000256" key="6">
    <source>
        <dbReference type="ARBA" id="ARBA00023204"/>
    </source>
</evidence>
<evidence type="ECO:0000256" key="2">
    <source>
        <dbReference type="ARBA" id="ARBA00022759"/>
    </source>
</evidence>
<dbReference type="InterPro" id="IPR036237">
    <property type="entry name" value="Xyl_isomerase-like_sf"/>
</dbReference>
<dbReference type="GO" id="GO:0016787">
    <property type="term" value="F:hydrolase activity"/>
    <property type="evidence" value="ECO:0007669"/>
    <property type="project" value="UniProtKB-KW"/>
</dbReference>
<evidence type="ECO:0000256" key="3">
    <source>
        <dbReference type="ARBA" id="ARBA00022763"/>
    </source>
</evidence>